<reference evidence="1" key="1">
    <citation type="submission" date="2021-01" db="EMBL/GenBank/DDBJ databases">
        <title>Fulvivirga kasyanovii gen. nov., sp nov., a novel member of the phylum Bacteroidetes isolated from seawater in a mussel farm.</title>
        <authorList>
            <person name="Zhao L.-H."/>
            <person name="Wang Z.-J."/>
        </authorList>
    </citation>
    <scope>NUCLEOTIDE SEQUENCE</scope>
    <source>
        <strain evidence="1">29W222</strain>
    </source>
</reference>
<dbReference type="Proteomes" id="UP000614216">
    <property type="component" value="Unassembled WGS sequence"/>
</dbReference>
<proteinExistence type="predicted"/>
<dbReference type="SUPFAM" id="SSF52091">
    <property type="entry name" value="SpoIIaa-like"/>
    <property type="match status" value="1"/>
</dbReference>
<gene>
    <name evidence="1" type="ORF">JMN32_04830</name>
</gene>
<evidence type="ECO:0000313" key="1">
    <source>
        <dbReference type="EMBL" id="MBL6445621.1"/>
    </source>
</evidence>
<dbReference type="Pfam" id="PF11964">
    <property type="entry name" value="SpoIIAA-like"/>
    <property type="match status" value="1"/>
</dbReference>
<dbReference type="InterPro" id="IPR021866">
    <property type="entry name" value="SpoIIAA-like"/>
</dbReference>
<dbReference type="EMBL" id="JAEUGD010000016">
    <property type="protein sequence ID" value="MBL6445621.1"/>
    <property type="molecule type" value="Genomic_DNA"/>
</dbReference>
<dbReference type="Gene3D" id="3.40.50.10600">
    <property type="entry name" value="SpoIIaa-like domains"/>
    <property type="match status" value="1"/>
</dbReference>
<organism evidence="1 2">
    <name type="scientific">Fulvivirga marina</name>
    <dbReference type="NCBI Taxonomy" id="2494733"/>
    <lineage>
        <taxon>Bacteria</taxon>
        <taxon>Pseudomonadati</taxon>
        <taxon>Bacteroidota</taxon>
        <taxon>Cytophagia</taxon>
        <taxon>Cytophagales</taxon>
        <taxon>Fulvivirgaceae</taxon>
        <taxon>Fulvivirga</taxon>
    </lineage>
</organism>
<accession>A0A937KAK6</accession>
<dbReference type="InterPro" id="IPR036513">
    <property type="entry name" value="STAS_dom_sf"/>
</dbReference>
<protein>
    <submittedName>
        <fullName evidence="1">STAS/SEC14 domain-containing protein</fullName>
    </submittedName>
</protein>
<comment type="caution">
    <text evidence="1">The sequence shown here is derived from an EMBL/GenBank/DDBJ whole genome shotgun (WGS) entry which is preliminary data.</text>
</comment>
<name>A0A937KAK6_9BACT</name>
<dbReference type="InterPro" id="IPR038396">
    <property type="entry name" value="SpoIIAA-like_sf"/>
</dbReference>
<sequence>MIEILTSNHDNTVAIRMSGELTGRDYTPIVNLLEDKIRNYDKINLYCEIEELEEVKVGAVWKDLKFDIKHF</sequence>
<dbReference type="RefSeq" id="WP_202855162.1">
    <property type="nucleotide sequence ID" value="NZ_JAEUGD010000016.1"/>
</dbReference>
<dbReference type="AlphaFoldDB" id="A0A937KAK6"/>
<evidence type="ECO:0000313" key="2">
    <source>
        <dbReference type="Proteomes" id="UP000614216"/>
    </source>
</evidence>
<keyword evidence="2" id="KW-1185">Reference proteome</keyword>